<dbReference type="AlphaFoldDB" id="A0A542DDI2"/>
<dbReference type="InterPro" id="IPR011042">
    <property type="entry name" value="6-blade_b-propeller_TolB-like"/>
</dbReference>
<protein>
    <submittedName>
        <fullName evidence="4">Glucose/arabinose dehydrogenase</fullName>
    </submittedName>
</protein>
<dbReference type="SUPFAM" id="SSF51055">
    <property type="entry name" value="Carbohydrate binding domain"/>
    <property type="match status" value="1"/>
</dbReference>
<dbReference type="PANTHER" id="PTHR19328">
    <property type="entry name" value="HEDGEHOG-INTERACTING PROTEIN"/>
    <property type="match status" value="1"/>
</dbReference>
<feature type="chain" id="PRO_5021879577" evidence="2">
    <location>
        <begin position="25"/>
        <end position="453"/>
    </location>
</feature>
<dbReference type="Pfam" id="PF02839">
    <property type="entry name" value="CBM_5_12"/>
    <property type="match status" value="1"/>
</dbReference>
<dbReference type="GO" id="GO:0030246">
    <property type="term" value="F:carbohydrate binding"/>
    <property type="evidence" value="ECO:0007669"/>
    <property type="project" value="InterPro"/>
</dbReference>
<keyword evidence="2" id="KW-0732">Signal</keyword>
<dbReference type="GO" id="GO:0005576">
    <property type="term" value="C:extracellular region"/>
    <property type="evidence" value="ECO:0007669"/>
    <property type="project" value="InterPro"/>
</dbReference>
<dbReference type="InterPro" id="IPR036573">
    <property type="entry name" value="CBM_sf_5/12"/>
</dbReference>
<accession>A0A542DDI2</accession>
<sequence length="453" mass="48064">MSRRHLAVPITVIAMLSAAFPALASPATGDQNRDRGVPPLEDVRVATTEVASGLERPTAITALDDGSERLLIVEKPGRIREFHPETGLATEPVLDITDRVNDGANERGLLAITPAPDFASSQHVYLAYTRASDNAVTLSRFDLGSGAGEVLLAQEHARFSNHNGGDLAFGSDGYLYWSLGDGGGAGDPFDAAQDLGTLLGKMVRIDVSRACGGQPYCVPEDNPFVGTQGARAEIWAYGLRNPWRFSFDSADGSLWIGDVGQTSWEEVNHIGAGTGGTNFGWSCMEGNEVFNQGRCDPNADYTAPVLTYPTGTAGNCTVIGGYVYRGEQFADLVEGTYVSTDYCSGTARAVRENADGSHTSAEIGTFPQRVSTFGTDQAGELYLATDRSGQLHRVSFEGGSSGCDAEAWNASTAYAPGDVVSHDGRRWESTWYSTGSEPGAPGSWATWRDAGAC</sequence>
<reference evidence="4 5" key="1">
    <citation type="submission" date="2019-06" db="EMBL/GenBank/DDBJ databases">
        <title>Sequencing the genomes of 1000 actinobacteria strains.</title>
        <authorList>
            <person name="Klenk H.-P."/>
        </authorList>
    </citation>
    <scope>NUCLEOTIDE SEQUENCE [LARGE SCALE GENOMIC DNA]</scope>
    <source>
        <strain evidence="4 5">DSM 45679</strain>
    </source>
</reference>
<comment type="caution">
    <text evidence="4">The sequence shown here is derived from an EMBL/GenBank/DDBJ whole genome shotgun (WGS) entry which is preliminary data.</text>
</comment>
<dbReference type="SMART" id="SM00495">
    <property type="entry name" value="ChtBD3"/>
    <property type="match status" value="1"/>
</dbReference>
<evidence type="ECO:0000313" key="4">
    <source>
        <dbReference type="EMBL" id="TQJ01116.1"/>
    </source>
</evidence>
<dbReference type="Proteomes" id="UP000320876">
    <property type="component" value="Unassembled WGS sequence"/>
</dbReference>
<dbReference type="InterPro" id="IPR003610">
    <property type="entry name" value="CBM5/12"/>
</dbReference>
<dbReference type="InterPro" id="IPR011041">
    <property type="entry name" value="Quinoprot_gluc/sorb_DH_b-prop"/>
</dbReference>
<dbReference type="InterPro" id="IPR012938">
    <property type="entry name" value="Glc/Sorbosone_DH"/>
</dbReference>
<gene>
    <name evidence="4" type="ORF">FB471_0781</name>
</gene>
<feature type="signal peptide" evidence="2">
    <location>
        <begin position="1"/>
        <end position="24"/>
    </location>
</feature>
<dbReference type="GO" id="GO:0005975">
    <property type="term" value="P:carbohydrate metabolic process"/>
    <property type="evidence" value="ECO:0007669"/>
    <property type="project" value="InterPro"/>
</dbReference>
<dbReference type="Gene3D" id="2.120.10.30">
    <property type="entry name" value="TolB, C-terminal domain"/>
    <property type="match status" value="1"/>
</dbReference>
<dbReference type="Gene3D" id="2.10.10.20">
    <property type="entry name" value="Carbohydrate-binding module superfamily 5/12"/>
    <property type="match status" value="1"/>
</dbReference>
<dbReference type="CDD" id="cd12215">
    <property type="entry name" value="ChiC_BD"/>
    <property type="match status" value="1"/>
</dbReference>
<keyword evidence="1" id="KW-0378">Hydrolase</keyword>
<dbReference type="GO" id="GO:0004553">
    <property type="term" value="F:hydrolase activity, hydrolyzing O-glycosyl compounds"/>
    <property type="evidence" value="ECO:0007669"/>
    <property type="project" value="InterPro"/>
</dbReference>
<dbReference type="RefSeq" id="WP_170220695.1">
    <property type="nucleotide sequence ID" value="NZ_VFML01000001.1"/>
</dbReference>
<organism evidence="4 5">
    <name type="scientific">Amycolatopsis cihanbeyliensis</name>
    <dbReference type="NCBI Taxonomy" id="1128664"/>
    <lineage>
        <taxon>Bacteria</taxon>
        <taxon>Bacillati</taxon>
        <taxon>Actinomycetota</taxon>
        <taxon>Actinomycetes</taxon>
        <taxon>Pseudonocardiales</taxon>
        <taxon>Pseudonocardiaceae</taxon>
        <taxon>Amycolatopsis</taxon>
    </lineage>
</organism>
<dbReference type="Pfam" id="PF07995">
    <property type="entry name" value="GSDH"/>
    <property type="match status" value="1"/>
</dbReference>
<dbReference type="PANTHER" id="PTHR19328:SF75">
    <property type="entry name" value="ALDOSE SUGAR DEHYDROGENASE YLII"/>
    <property type="match status" value="1"/>
</dbReference>
<evidence type="ECO:0000256" key="2">
    <source>
        <dbReference type="SAM" id="SignalP"/>
    </source>
</evidence>
<dbReference type="EMBL" id="VFML01000001">
    <property type="protein sequence ID" value="TQJ01116.1"/>
    <property type="molecule type" value="Genomic_DNA"/>
</dbReference>
<name>A0A542DDI2_AMYCI</name>
<keyword evidence="5" id="KW-1185">Reference proteome</keyword>
<evidence type="ECO:0000259" key="3">
    <source>
        <dbReference type="SMART" id="SM00495"/>
    </source>
</evidence>
<dbReference type="SUPFAM" id="SSF50952">
    <property type="entry name" value="Soluble quinoprotein glucose dehydrogenase"/>
    <property type="match status" value="1"/>
</dbReference>
<evidence type="ECO:0000256" key="1">
    <source>
        <dbReference type="ARBA" id="ARBA00022801"/>
    </source>
</evidence>
<proteinExistence type="predicted"/>
<evidence type="ECO:0000313" key="5">
    <source>
        <dbReference type="Proteomes" id="UP000320876"/>
    </source>
</evidence>
<feature type="domain" description="Chitin-binding type-3" evidence="3">
    <location>
        <begin position="405"/>
        <end position="450"/>
    </location>
</feature>